<name>A0A1Y5P0X2_9MICO</name>
<proteinExistence type="predicted"/>
<dbReference type="RefSeq" id="WP_295573788.1">
    <property type="nucleotide sequence ID" value="NZ_FLQR01000001.1"/>
</dbReference>
<evidence type="ECO:0000313" key="2">
    <source>
        <dbReference type="EMBL" id="SBS70979.1"/>
    </source>
</evidence>
<feature type="region of interest" description="Disordered" evidence="1">
    <location>
        <begin position="82"/>
        <end position="104"/>
    </location>
</feature>
<accession>A0A1Y5P0X2</accession>
<dbReference type="AlphaFoldDB" id="A0A1Y5P0X2"/>
<protein>
    <submittedName>
        <fullName evidence="2">Uncharacterized protein</fullName>
    </submittedName>
</protein>
<reference evidence="2" key="1">
    <citation type="submission" date="2016-03" db="EMBL/GenBank/DDBJ databases">
        <authorList>
            <person name="Ploux O."/>
        </authorList>
    </citation>
    <scope>NUCLEOTIDE SEQUENCE</scope>
    <source>
        <strain evidence="2">UC1</strain>
    </source>
</reference>
<organism evidence="2">
    <name type="scientific">uncultured Microbacterium sp</name>
    <dbReference type="NCBI Taxonomy" id="191216"/>
    <lineage>
        <taxon>Bacteria</taxon>
        <taxon>Bacillati</taxon>
        <taxon>Actinomycetota</taxon>
        <taxon>Actinomycetes</taxon>
        <taxon>Micrococcales</taxon>
        <taxon>Microbacteriaceae</taxon>
        <taxon>Microbacterium</taxon>
        <taxon>environmental samples</taxon>
    </lineage>
</organism>
<dbReference type="EMBL" id="FLQR01000001">
    <property type="protein sequence ID" value="SBS70979.1"/>
    <property type="molecule type" value="Genomic_DNA"/>
</dbReference>
<sequence length="104" mass="11428">MDEWHPVLAAVETRAGQWVLVDPDRRAYGTVELVRARSRHVPDAAPERLYKCVRGGEIIAWAQTLRTACMIVHRAYIAAHGPNAAPPGGFYPDLSGGARPRGQK</sequence>
<gene>
    <name evidence="2" type="ORF">MIPYR_10777</name>
</gene>
<evidence type="ECO:0000256" key="1">
    <source>
        <dbReference type="SAM" id="MobiDB-lite"/>
    </source>
</evidence>